<evidence type="ECO:0000259" key="12">
    <source>
        <dbReference type="PROSITE" id="PS00125"/>
    </source>
</evidence>
<dbReference type="GO" id="GO:0005737">
    <property type="term" value="C:cytoplasm"/>
    <property type="evidence" value="ECO:0007669"/>
    <property type="project" value="UniProtKB-SubCell"/>
</dbReference>
<evidence type="ECO:0000256" key="1">
    <source>
        <dbReference type="ARBA" id="ARBA00001936"/>
    </source>
</evidence>
<keyword evidence="2 9" id="KW-0479">Metal-binding</keyword>
<reference evidence="13" key="2">
    <citation type="submission" date="2020-01" db="EMBL/GenBank/DDBJ databases">
        <title>Population-level Yeast Reference Genomes.</title>
        <authorList>
            <person name="Yue J.-X."/>
        </authorList>
    </citation>
    <scope>NUCLEOTIDE SEQUENCE</scope>
    <source>
        <strain evidence="13">CBS432</strain>
    </source>
</reference>
<evidence type="ECO:0000313" key="13">
    <source>
        <dbReference type="RefSeq" id="XP_033769592.1"/>
    </source>
</evidence>
<keyword evidence="9" id="KW-0963">Cytoplasm</keyword>
<keyword evidence="5 9" id="KW-0464">Manganese</keyword>
<dbReference type="PRINTS" id="PR00114">
    <property type="entry name" value="STPHPHTASE"/>
</dbReference>
<feature type="region of interest" description="Disordered" evidence="11">
    <location>
        <begin position="134"/>
        <end position="159"/>
    </location>
</feature>
<dbReference type="InterPro" id="IPR004843">
    <property type="entry name" value="Calcineurin-like_PHP"/>
</dbReference>
<dbReference type="GO" id="GO:0007059">
    <property type="term" value="P:chromosome segregation"/>
    <property type="evidence" value="ECO:0007669"/>
    <property type="project" value="TreeGrafter"/>
</dbReference>
<comment type="cofactor">
    <cofactor evidence="1 9">
        <name>Mn(2+)</name>
        <dbReference type="ChEBI" id="CHEBI:29035"/>
    </cofactor>
</comment>
<feature type="compositionally biased region" description="Low complexity" evidence="11">
    <location>
        <begin position="58"/>
        <end position="86"/>
    </location>
</feature>
<gene>
    <name evidence="13" type="primary">PPQ1</name>
    <name evidence="13" type="ORF">SPAR_P00950</name>
</gene>
<dbReference type="GO" id="GO:0005634">
    <property type="term" value="C:nucleus"/>
    <property type="evidence" value="ECO:0007669"/>
    <property type="project" value="TreeGrafter"/>
</dbReference>
<reference evidence="13" key="4">
    <citation type="submission" date="2025-08" db="UniProtKB">
        <authorList>
            <consortium name="RefSeq"/>
        </authorList>
    </citation>
    <scope>IDENTIFICATION</scope>
    <source>
        <strain evidence="13">CBS432</strain>
    </source>
</reference>
<dbReference type="PANTHER" id="PTHR11668:SF423">
    <property type="entry name" value="SERINE_THREONINE-PROTEIN PHOSPHATASE PPQ"/>
    <property type="match status" value="1"/>
</dbReference>
<dbReference type="KEGG" id="spao:SPAR_P00950"/>
<dbReference type="GO" id="GO:0004722">
    <property type="term" value="F:protein serine/threonine phosphatase activity"/>
    <property type="evidence" value="ECO:0007669"/>
    <property type="project" value="UniProtKB-UniRule"/>
</dbReference>
<dbReference type="SUPFAM" id="SSF56300">
    <property type="entry name" value="Metallo-dependent phosphatases"/>
    <property type="match status" value="1"/>
</dbReference>
<dbReference type="FunFam" id="3.60.21.10:FF:000026">
    <property type="entry name" value="Serine/threonine-protein phosphatase"/>
    <property type="match status" value="1"/>
</dbReference>
<comment type="subcellular location">
    <subcellularLocation>
        <location evidence="9">Cytoplasm</location>
    </subcellularLocation>
</comment>
<evidence type="ECO:0000256" key="7">
    <source>
        <dbReference type="ARBA" id="ARBA00047761"/>
    </source>
</evidence>
<dbReference type="AlphaFoldDB" id="A0A8B8V0Q9"/>
<evidence type="ECO:0000256" key="5">
    <source>
        <dbReference type="ARBA" id="ARBA00023211"/>
    </source>
</evidence>
<dbReference type="GeneID" id="54634037"/>
<accession>A0A8B8V0Q9</accession>
<dbReference type="InterPro" id="IPR031675">
    <property type="entry name" value="STPPase_N"/>
</dbReference>
<dbReference type="InterPro" id="IPR011159">
    <property type="entry name" value="PPPtase_PPZ/Ppq1"/>
</dbReference>
<dbReference type="GO" id="GO:0007346">
    <property type="term" value="P:regulation of mitotic cell cycle"/>
    <property type="evidence" value="ECO:0007669"/>
    <property type="project" value="TreeGrafter"/>
</dbReference>
<reference evidence="13" key="1">
    <citation type="journal article" date="2017" name="Nat. Genet.">
        <title>Contrasting evolutionary genome dynamics between domesticated and wild yeasts.</title>
        <authorList>
            <person name="Yue J.X."/>
            <person name="Li J."/>
            <person name="Aigrain L."/>
            <person name="Hallin J."/>
            <person name="Persson K."/>
            <person name="Oliver K."/>
            <person name="Bergstrom A."/>
            <person name="Coupland P."/>
            <person name="Warringer J."/>
            <person name="Lagomarsino M.C."/>
            <person name="Fischer G."/>
            <person name="Durbin R."/>
            <person name="Liti G."/>
        </authorList>
    </citation>
    <scope>NUCLEOTIDE SEQUENCE</scope>
    <source>
        <strain evidence="13">CBS432</strain>
    </source>
</reference>
<sequence length="550" mass="61593">MRRSPSRSNNNFAVPNCSTNSNSSQQQLTTPSDDLNSNEPNDPDDSRSLPTIKKFNNKHSINNYNNNLASAAKNNNNKRTSNDNLLIPGENAHKQKIYTKDENLKSLYLDIDVSVAKALTSSTTAPKLINTARTSSTTTATTSNNILTSPSYRESNYSSPSSYSFSSYYSSATSASSSTSSFLKSAGLSSRVKSPSSSVKVGSFGVPSSPTSGLPNPKSSEKPIFLRRYSHDTSSNEGLDIDVAIEKLLQVGESREITKTSKKKSFPFHSWEIQLICYHAREIFLNQPTLLRLQAPIKIVGDVHGQFNDLLRILKLSGVPSDTNYLFLGDYVDRGKNSLETILLLLCYKIKYRDNFFMLRGNHESANVTKMYGFYDECKRRLSSKVWKMFVDVFNTLPLAAIIQDKIFCVHGGISPDLHDMKQIEKVARPTDIPESGLVTDLLWSDPDPQITDWSENDRGVSYTFSKRNVLDFCAKFKFDLILRGHMVVEDGYEFFARKKFVTIFSAPNYCGEFQNWGAVMSVTTGMMCSFELLKPRALKNKKKLSKTKA</sequence>
<feature type="domain" description="Serine/threonine specific protein phosphatases" evidence="12">
    <location>
        <begin position="359"/>
        <end position="364"/>
    </location>
</feature>
<evidence type="ECO:0000256" key="4">
    <source>
        <dbReference type="ARBA" id="ARBA00022912"/>
    </source>
</evidence>
<dbReference type="Gene3D" id="3.60.21.10">
    <property type="match status" value="1"/>
</dbReference>
<feature type="region of interest" description="Disordered" evidence="11">
    <location>
        <begin position="191"/>
        <end position="220"/>
    </location>
</feature>
<keyword evidence="4 9" id="KW-0904">Protein phosphatase</keyword>
<evidence type="ECO:0000256" key="8">
    <source>
        <dbReference type="ARBA" id="ARBA00048336"/>
    </source>
</evidence>
<evidence type="ECO:0000256" key="10">
    <source>
        <dbReference type="RuleBase" id="RU004273"/>
    </source>
</evidence>
<dbReference type="GO" id="GO:0046872">
    <property type="term" value="F:metal ion binding"/>
    <property type="evidence" value="ECO:0007669"/>
    <property type="project" value="UniProtKB-UniRule"/>
</dbReference>
<dbReference type="EC" id="3.1.3.16" evidence="9 10"/>
<feature type="compositionally biased region" description="Low complexity" evidence="11">
    <location>
        <begin position="16"/>
        <end position="32"/>
    </location>
</feature>
<organism evidence="13">
    <name type="scientific">Saccharomyces paradoxus</name>
    <name type="common">Yeast</name>
    <name type="synonym">Saccharomyces douglasii</name>
    <dbReference type="NCBI Taxonomy" id="27291"/>
    <lineage>
        <taxon>Eukaryota</taxon>
        <taxon>Fungi</taxon>
        <taxon>Dikarya</taxon>
        <taxon>Ascomycota</taxon>
        <taxon>Saccharomycotina</taxon>
        <taxon>Saccharomycetes</taxon>
        <taxon>Saccharomycetales</taxon>
        <taxon>Saccharomycetaceae</taxon>
        <taxon>Saccharomyces</taxon>
    </lineage>
</organism>
<evidence type="ECO:0000256" key="3">
    <source>
        <dbReference type="ARBA" id="ARBA00022801"/>
    </source>
</evidence>
<dbReference type="SMART" id="SM00156">
    <property type="entry name" value="PP2Ac"/>
    <property type="match status" value="1"/>
</dbReference>
<dbReference type="Pfam" id="PF16891">
    <property type="entry name" value="STPPase_N"/>
    <property type="match status" value="1"/>
</dbReference>
<comment type="catalytic activity">
    <reaction evidence="8 9 10">
        <text>O-phospho-L-threonyl-[protein] + H2O = L-threonyl-[protein] + phosphate</text>
        <dbReference type="Rhea" id="RHEA:47004"/>
        <dbReference type="Rhea" id="RHEA-COMP:11060"/>
        <dbReference type="Rhea" id="RHEA-COMP:11605"/>
        <dbReference type="ChEBI" id="CHEBI:15377"/>
        <dbReference type="ChEBI" id="CHEBI:30013"/>
        <dbReference type="ChEBI" id="CHEBI:43474"/>
        <dbReference type="ChEBI" id="CHEBI:61977"/>
        <dbReference type="EC" id="3.1.3.16"/>
    </reaction>
</comment>
<dbReference type="InterPro" id="IPR006186">
    <property type="entry name" value="Ser/Thr-sp_prot-phosphatase"/>
</dbReference>
<evidence type="ECO:0000256" key="9">
    <source>
        <dbReference type="PIRNR" id="PIRNR000909"/>
    </source>
</evidence>
<evidence type="ECO:0000256" key="6">
    <source>
        <dbReference type="ARBA" id="ARBA00029458"/>
    </source>
</evidence>
<dbReference type="InterPro" id="IPR050341">
    <property type="entry name" value="PP1_catalytic_subunit"/>
</dbReference>
<feature type="compositionally biased region" description="Polar residues" evidence="11">
    <location>
        <begin position="1"/>
        <end position="13"/>
    </location>
</feature>
<dbReference type="VEuPathDB" id="FungiDB:SPAR_P00950"/>
<dbReference type="Pfam" id="PF00149">
    <property type="entry name" value="Metallophos"/>
    <property type="match status" value="1"/>
</dbReference>
<dbReference type="RefSeq" id="XP_033769592.1">
    <property type="nucleotide sequence ID" value="XM_033913701.1"/>
</dbReference>
<protein>
    <recommendedName>
        <fullName evidence="9 10">Serine/threonine-protein phosphatase</fullName>
        <ecNumber evidence="9 10">3.1.3.16</ecNumber>
    </recommendedName>
</protein>
<dbReference type="PROSITE" id="PS00125">
    <property type="entry name" value="SER_THR_PHOSPHATASE"/>
    <property type="match status" value="1"/>
</dbReference>
<evidence type="ECO:0000256" key="2">
    <source>
        <dbReference type="ARBA" id="ARBA00022723"/>
    </source>
</evidence>
<feature type="region of interest" description="Disordered" evidence="11">
    <location>
        <begin position="1"/>
        <end position="87"/>
    </location>
</feature>
<name>A0A8B8V0Q9_SACPA</name>
<dbReference type="OrthoDB" id="1930084at2759"/>
<proteinExistence type="inferred from homology"/>
<comment type="similarity">
    <text evidence="6 9">Belongs to the PPP phosphatase family. PP-Z subfamily.</text>
</comment>
<feature type="compositionally biased region" description="Low complexity" evidence="11">
    <location>
        <begin position="191"/>
        <end position="209"/>
    </location>
</feature>
<comment type="catalytic activity">
    <reaction evidence="7 9">
        <text>O-phospho-L-seryl-[protein] + H2O = L-seryl-[protein] + phosphate</text>
        <dbReference type="Rhea" id="RHEA:20629"/>
        <dbReference type="Rhea" id="RHEA-COMP:9863"/>
        <dbReference type="Rhea" id="RHEA-COMP:11604"/>
        <dbReference type="ChEBI" id="CHEBI:15377"/>
        <dbReference type="ChEBI" id="CHEBI:29999"/>
        <dbReference type="ChEBI" id="CHEBI:43474"/>
        <dbReference type="ChEBI" id="CHEBI:83421"/>
        <dbReference type="EC" id="3.1.3.16"/>
    </reaction>
</comment>
<dbReference type="PANTHER" id="PTHR11668">
    <property type="entry name" value="SERINE/THREONINE PROTEIN PHOSPHATASE"/>
    <property type="match status" value="1"/>
</dbReference>
<reference evidence="13" key="3">
    <citation type="submission" date="2025-07" db="EMBL/GenBank/DDBJ databases">
        <authorList>
            <consortium name="NCBI Genome Project"/>
        </authorList>
    </citation>
    <scope>NUCLEOTIDE SEQUENCE</scope>
    <source>
        <strain evidence="13">CBS432</strain>
    </source>
</reference>
<evidence type="ECO:0000256" key="11">
    <source>
        <dbReference type="SAM" id="MobiDB-lite"/>
    </source>
</evidence>
<keyword evidence="3 9" id="KW-0378">Hydrolase</keyword>
<dbReference type="InterPro" id="IPR029052">
    <property type="entry name" value="Metallo-depent_PP-like"/>
</dbReference>
<dbReference type="PIRSF" id="PIRSF000909">
    <property type="entry name" value="PPPtase_PPZ"/>
    <property type="match status" value="1"/>
</dbReference>